<dbReference type="InterPro" id="IPR011738">
    <property type="entry name" value="Phage_CHP"/>
</dbReference>
<dbReference type="RefSeq" id="WP_094021449.1">
    <property type="nucleotide sequence ID" value="NZ_FXYF01000006.1"/>
</dbReference>
<dbReference type="OrthoDB" id="7728228at2"/>
<dbReference type="Gene3D" id="1.10.3230.30">
    <property type="entry name" value="Phage gp6-like head-tail connector protein"/>
    <property type="match status" value="1"/>
</dbReference>
<sequence>MKTLISRTPVSSAAPFDFDAVKLHLRVDFDDDDTLIQDMAWTAAAELEQFAQLALLTQTVRVVVFDPGTDLDWRLPVGPVADDAAVTIAADGASFTDFTLVGGTRAMIRLGDSFLTLLPDRLTIEYPAGFGDAATDIPRDLAQAIMDQTALHYDSRGPTDFKSLTTSPHLARIAARYRGVQG</sequence>
<dbReference type="EMBL" id="FXYF01000006">
    <property type="protein sequence ID" value="SMX42527.1"/>
    <property type="molecule type" value="Genomic_DNA"/>
</dbReference>
<dbReference type="NCBIfam" id="TIGR01560">
    <property type="entry name" value="put_DNA_pack"/>
    <property type="match status" value="1"/>
</dbReference>
<dbReference type="CDD" id="cd08054">
    <property type="entry name" value="gp6"/>
    <property type="match status" value="1"/>
</dbReference>
<name>A0A238KIL5_9RHOB</name>
<evidence type="ECO:0008006" key="3">
    <source>
        <dbReference type="Google" id="ProtNLM"/>
    </source>
</evidence>
<protein>
    <recommendedName>
        <fullName evidence="3">Phage gp6-like head-tail connector protein</fullName>
    </recommendedName>
</protein>
<gene>
    <name evidence="1" type="ORF">MAA8898_02637</name>
</gene>
<dbReference type="InterPro" id="IPR006450">
    <property type="entry name" value="Phage_HK97_gp6-like"/>
</dbReference>
<proteinExistence type="predicted"/>
<dbReference type="Proteomes" id="UP000207598">
    <property type="component" value="Unassembled WGS sequence"/>
</dbReference>
<reference evidence="1 2" key="1">
    <citation type="submission" date="2017-05" db="EMBL/GenBank/DDBJ databases">
        <authorList>
            <person name="Song R."/>
            <person name="Chenine A.L."/>
            <person name="Ruprecht R.M."/>
        </authorList>
    </citation>
    <scope>NUCLEOTIDE SEQUENCE [LARGE SCALE GENOMIC DNA]</scope>
    <source>
        <strain evidence="1 2">CECT 8898</strain>
    </source>
</reference>
<keyword evidence="2" id="KW-1185">Reference proteome</keyword>
<evidence type="ECO:0000313" key="1">
    <source>
        <dbReference type="EMBL" id="SMX42527.1"/>
    </source>
</evidence>
<evidence type="ECO:0000313" key="2">
    <source>
        <dbReference type="Proteomes" id="UP000207598"/>
    </source>
</evidence>
<dbReference type="NCBIfam" id="TIGR02215">
    <property type="entry name" value="phage_chp_gp8"/>
    <property type="match status" value="1"/>
</dbReference>
<dbReference type="AlphaFoldDB" id="A0A238KIL5"/>
<organism evidence="1 2">
    <name type="scientific">Maliponia aquimaris</name>
    <dbReference type="NCBI Taxonomy" id="1673631"/>
    <lineage>
        <taxon>Bacteria</taxon>
        <taxon>Pseudomonadati</taxon>
        <taxon>Pseudomonadota</taxon>
        <taxon>Alphaproteobacteria</taxon>
        <taxon>Rhodobacterales</taxon>
        <taxon>Paracoccaceae</taxon>
        <taxon>Maliponia</taxon>
    </lineage>
</organism>
<accession>A0A238KIL5</accession>